<dbReference type="Pfam" id="PF01556">
    <property type="entry name" value="DnaJ_C"/>
    <property type="match status" value="1"/>
</dbReference>
<dbReference type="GO" id="GO:0051082">
    <property type="term" value="F:unfolded protein binding"/>
    <property type="evidence" value="ECO:0007669"/>
    <property type="project" value="InterPro"/>
</dbReference>
<dbReference type="InterPro" id="IPR008971">
    <property type="entry name" value="HSP40/DnaJ_pept-bd"/>
</dbReference>
<sequence length="124" mass="14015">MIIDGLLRRGEPKVDGESGDLKFRIRTAPHSTFRREENYSHTTVTISLVQALVGFEKTIKHLDDHLVDISSKGITKPKEVKKFKGEGMPLYLSTKKGDLYVKFEVLFPTALTEDQKTKIKAVLV</sequence>
<comment type="caution">
    <text evidence="2">The sequence shown here is derived from an EMBL/GenBank/DDBJ whole genome shotgun (WGS) entry which is preliminary data.</text>
</comment>
<dbReference type="GO" id="GO:0030544">
    <property type="term" value="F:Hsp70 protein binding"/>
    <property type="evidence" value="ECO:0007669"/>
    <property type="project" value="InterPro"/>
</dbReference>
<dbReference type="SUPFAM" id="SSF49493">
    <property type="entry name" value="HSP40/DnaJ peptide-binding domain"/>
    <property type="match status" value="1"/>
</dbReference>
<gene>
    <name evidence="2" type="ORF">SAY87_000821</name>
</gene>
<protein>
    <recommendedName>
        <fullName evidence="1">Chaperone DnaJ C-terminal domain-containing protein</fullName>
    </recommendedName>
</protein>
<dbReference type="Gene3D" id="2.60.260.20">
    <property type="entry name" value="Urease metallochaperone UreE, N-terminal domain"/>
    <property type="match status" value="1"/>
</dbReference>
<evidence type="ECO:0000313" key="2">
    <source>
        <dbReference type="EMBL" id="KAK4742820.1"/>
    </source>
</evidence>
<accession>A0AAN7GC93</accession>
<dbReference type="GO" id="GO:0006457">
    <property type="term" value="P:protein folding"/>
    <property type="evidence" value="ECO:0007669"/>
    <property type="project" value="InterPro"/>
</dbReference>
<keyword evidence="3" id="KW-1185">Reference proteome</keyword>
<organism evidence="2 3">
    <name type="scientific">Trapa incisa</name>
    <dbReference type="NCBI Taxonomy" id="236973"/>
    <lineage>
        <taxon>Eukaryota</taxon>
        <taxon>Viridiplantae</taxon>
        <taxon>Streptophyta</taxon>
        <taxon>Embryophyta</taxon>
        <taxon>Tracheophyta</taxon>
        <taxon>Spermatophyta</taxon>
        <taxon>Magnoliopsida</taxon>
        <taxon>eudicotyledons</taxon>
        <taxon>Gunneridae</taxon>
        <taxon>Pentapetalae</taxon>
        <taxon>rosids</taxon>
        <taxon>malvids</taxon>
        <taxon>Myrtales</taxon>
        <taxon>Lythraceae</taxon>
        <taxon>Trapa</taxon>
    </lineage>
</organism>
<dbReference type="AlphaFoldDB" id="A0AAN7GC93"/>
<feature type="domain" description="Chaperone DnaJ C-terminal" evidence="1">
    <location>
        <begin position="10"/>
        <end position="108"/>
    </location>
</feature>
<dbReference type="CDD" id="cd10747">
    <property type="entry name" value="DnaJ_C"/>
    <property type="match status" value="1"/>
</dbReference>
<name>A0AAN7GC93_9MYRT</name>
<proteinExistence type="predicted"/>
<dbReference type="InterPro" id="IPR044713">
    <property type="entry name" value="DNJA1/2-like"/>
</dbReference>
<dbReference type="EMBL" id="JAXIOK010000023">
    <property type="protein sequence ID" value="KAK4742820.1"/>
    <property type="molecule type" value="Genomic_DNA"/>
</dbReference>
<evidence type="ECO:0000313" key="3">
    <source>
        <dbReference type="Proteomes" id="UP001345219"/>
    </source>
</evidence>
<evidence type="ECO:0000259" key="1">
    <source>
        <dbReference type="Pfam" id="PF01556"/>
    </source>
</evidence>
<dbReference type="FunFam" id="2.60.260.20:FF:000013">
    <property type="entry name" value="DnaJ subfamily B member 11"/>
    <property type="match status" value="1"/>
</dbReference>
<dbReference type="InterPro" id="IPR002939">
    <property type="entry name" value="DnaJ_C"/>
</dbReference>
<dbReference type="PANTHER" id="PTHR43888">
    <property type="entry name" value="DNAJ-LIKE-2, ISOFORM A-RELATED"/>
    <property type="match status" value="1"/>
</dbReference>
<dbReference type="Proteomes" id="UP001345219">
    <property type="component" value="Chromosome 1"/>
</dbReference>
<reference evidence="2 3" key="1">
    <citation type="journal article" date="2023" name="Hortic Res">
        <title>Pangenome of water caltrop reveals structural variations and asymmetric subgenome divergence after allopolyploidization.</title>
        <authorList>
            <person name="Zhang X."/>
            <person name="Chen Y."/>
            <person name="Wang L."/>
            <person name="Yuan Y."/>
            <person name="Fang M."/>
            <person name="Shi L."/>
            <person name="Lu R."/>
            <person name="Comes H.P."/>
            <person name="Ma Y."/>
            <person name="Chen Y."/>
            <person name="Huang G."/>
            <person name="Zhou Y."/>
            <person name="Zheng Z."/>
            <person name="Qiu Y."/>
        </authorList>
    </citation>
    <scope>NUCLEOTIDE SEQUENCE [LARGE SCALE GENOMIC DNA]</scope>
    <source>
        <tissue evidence="2">Roots</tissue>
    </source>
</reference>